<evidence type="ECO:0000313" key="10">
    <source>
        <dbReference type="Proteomes" id="UP000294835"/>
    </source>
</evidence>
<comment type="caution">
    <text evidence="9">The sequence shown here is derived from an EMBL/GenBank/DDBJ whole genome shotgun (WGS) entry which is preliminary data.</text>
</comment>
<keyword evidence="5 8" id="KW-1133">Transmembrane helix</keyword>
<evidence type="ECO:0000256" key="5">
    <source>
        <dbReference type="ARBA" id="ARBA00022989"/>
    </source>
</evidence>
<comment type="subcellular location">
    <subcellularLocation>
        <location evidence="1">Cell membrane</location>
        <topology evidence="1">Single-pass membrane protein</topology>
    </subcellularLocation>
    <subcellularLocation>
        <location evidence="7">Cell membrane</location>
        <topology evidence="7">Single-pass type II membrane protein</topology>
    </subcellularLocation>
</comment>
<evidence type="ECO:0000256" key="3">
    <source>
        <dbReference type="ARBA" id="ARBA00022475"/>
    </source>
</evidence>
<protein>
    <submittedName>
        <fullName evidence="9">Outer membrane transport energization protein ExbD</fullName>
    </submittedName>
</protein>
<keyword evidence="7" id="KW-0653">Protein transport</keyword>
<evidence type="ECO:0000256" key="2">
    <source>
        <dbReference type="ARBA" id="ARBA00005811"/>
    </source>
</evidence>
<reference evidence="9 10" key="1">
    <citation type="submission" date="2019-03" db="EMBL/GenBank/DDBJ databases">
        <title>Genomic Encyclopedia of Type Strains, Phase IV (KMG-IV): sequencing the most valuable type-strain genomes for metagenomic binning, comparative biology and taxonomic classification.</title>
        <authorList>
            <person name="Goeker M."/>
        </authorList>
    </citation>
    <scope>NUCLEOTIDE SEQUENCE [LARGE SCALE GENOMIC DNA]</scope>
    <source>
        <strain evidence="9 10">DSM 18063</strain>
    </source>
</reference>
<evidence type="ECO:0000256" key="7">
    <source>
        <dbReference type="RuleBase" id="RU003879"/>
    </source>
</evidence>
<dbReference type="AlphaFoldDB" id="A0A4R2Q5L5"/>
<keyword evidence="3" id="KW-1003">Cell membrane</keyword>
<accession>A0A4R2Q5L5</accession>
<evidence type="ECO:0000256" key="1">
    <source>
        <dbReference type="ARBA" id="ARBA00004162"/>
    </source>
</evidence>
<feature type="transmembrane region" description="Helical" evidence="8">
    <location>
        <begin position="15"/>
        <end position="33"/>
    </location>
</feature>
<keyword evidence="10" id="KW-1185">Reference proteome</keyword>
<evidence type="ECO:0000256" key="6">
    <source>
        <dbReference type="ARBA" id="ARBA00023136"/>
    </source>
</evidence>
<keyword evidence="7" id="KW-0813">Transport</keyword>
<evidence type="ECO:0000313" key="9">
    <source>
        <dbReference type="EMBL" id="TCP44143.1"/>
    </source>
</evidence>
<gene>
    <name evidence="9" type="ORF">EV662_101230</name>
</gene>
<dbReference type="RefSeq" id="WP_132460286.1">
    <property type="nucleotide sequence ID" value="NZ_SLXP01000001.1"/>
</dbReference>
<proteinExistence type="inferred from homology"/>
<sequence length="126" mass="13089">MRLSVPPPGPQRESVVPMINVVFLLLVFFLISAQLTPPEPFDIAAPAAGSDRPAEGQDILYVGADGVLAYRQVRGDAALDLLAAEPREGGLLVRADKAAPGAEIARLVARLAAVGVAPVEIVATGR</sequence>
<dbReference type="Pfam" id="PF02472">
    <property type="entry name" value="ExbD"/>
    <property type="match status" value="1"/>
</dbReference>
<evidence type="ECO:0000256" key="8">
    <source>
        <dbReference type="SAM" id="Phobius"/>
    </source>
</evidence>
<organism evidence="9 10">
    <name type="scientific">Rhodovulum marinum</name>
    <dbReference type="NCBI Taxonomy" id="320662"/>
    <lineage>
        <taxon>Bacteria</taxon>
        <taxon>Pseudomonadati</taxon>
        <taxon>Pseudomonadota</taxon>
        <taxon>Alphaproteobacteria</taxon>
        <taxon>Rhodobacterales</taxon>
        <taxon>Paracoccaceae</taxon>
        <taxon>Rhodovulum</taxon>
    </lineage>
</organism>
<comment type="similarity">
    <text evidence="2 7">Belongs to the ExbD/TolR family.</text>
</comment>
<dbReference type="InterPro" id="IPR003400">
    <property type="entry name" value="ExbD"/>
</dbReference>
<dbReference type="GO" id="GO:0015031">
    <property type="term" value="P:protein transport"/>
    <property type="evidence" value="ECO:0007669"/>
    <property type="project" value="UniProtKB-KW"/>
</dbReference>
<dbReference type="OrthoDB" id="8479787at2"/>
<dbReference type="GO" id="GO:0022857">
    <property type="term" value="F:transmembrane transporter activity"/>
    <property type="evidence" value="ECO:0007669"/>
    <property type="project" value="InterPro"/>
</dbReference>
<name>A0A4R2Q5L5_9RHOB</name>
<dbReference type="EMBL" id="SLXP01000001">
    <property type="protein sequence ID" value="TCP44143.1"/>
    <property type="molecule type" value="Genomic_DNA"/>
</dbReference>
<keyword evidence="6 8" id="KW-0472">Membrane</keyword>
<keyword evidence="4 7" id="KW-0812">Transmembrane</keyword>
<evidence type="ECO:0000256" key="4">
    <source>
        <dbReference type="ARBA" id="ARBA00022692"/>
    </source>
</evidence>
<dbReference type="GO" id="GO:0005886">
    <property type="term" value="C:plasma membrane"/>
    <property type="evidence" value="ECO:0007669"/>
    <property type="project" value="UniProtKB-SubCell"/>
</dbReference>
<dbReference type="Proteomes" id="UP000294835">
    <property type="component" value="Unassembled WGS sequence"/>
</dbReference>